<dbReference type="HOGENOM" id="CLU_120454_0_0_9"/>
<dbReference type="PATRIC" id="fig|1121864.4.peg.113"/>
<name>S1QZP4_9ENTE</name>
<comment type="caution">
    <text evidence="1">The sequence shown here is derived from an EMBL/GenBank/DDBJ whole genome shotgun (WGS) entry which is preliminary data.</text>
</comment>
<dbReference type="EMBL" id="AHYS01000008">
    <property type="protein sequence ID" value="ESK60990.1"/>
    <property type="molecule type" value="Genomic_DNA"/>
</dbReference>
<dbReference type="Proteomes" id="UP000017415">
    <property type="component" value="Unassembled WGS sequence"/>
</dbReference>
<reference evidence="1 2" key="1">
    <citation type="submission" date="2013-10" db="EMBL/GenBank/DDBJ databases">
        <title>The Genome Sequence of Enterococcus cecorum DSM 20682 (= ATCC 43198) (Illumina assembly).</title>
        <authorList>
            <consortium name="The Broad Institute Genomics Platform"/>
            <consortium name="The Broad Institute Genome Sequencing Center for Infectious Disease"/>
            <person name="Earl A."/>
            <person name="Russ C."/>
            <person name="Gilmore M."/>
            <person name="Surin D."/>
            <person name="Walker B."/>
            <person name="Young S."/>
            <person name="Zeng Q."/>
            <person name="Gargeya S."/>
            <person name="Fitzgerald M."/>
            <person name="Haas B."/>
            <person name="Abouelleil A."/>
            <person name="Allen A.W."/>
            <person name="Alvarado L."/>
            <person name="Arachchi H.M."/>
            <person name="Berlin A.M."/>
            <person name="Chapman S.B."/>
            <person name="Gainer-Dewar J."/>
            <person name="Goldberg J."/>
            <person name="Griggs A."/>
            <person name="Gujja S."/>
            <person name="Hansen M."/>
            <person name="Howarth C."/>
            <person name="Imamovic A."/>
            <person name="Ireland A."/>
            <person name="Larimer J."/>
            <person name="McCowan C."/>
            <person name="Murphy C."/>
            <person name="Pearson M."/>
            <person name="Poon T.W."/>
            <person name="Priest M."/>
            <person name="Roberts A."/>
            <person name="Saif S."/>
            <person name="Shea T."/>
            <person name="Sisk P."/>
            <person name="Sykes S."/>
            <person name="Wortman J."/>
            <person name="Nusbaum C."/>
            <person name="Birren B."/>
        </authorList>
    </citation>
    <scope>NUCLEOTIDE SEQUENCE [LARGE SCALE GENOMIC DNA]</scope>
    <source>
        <strain evidence="1 2">ATCC 43198</strain>
    </source>
</reference>
<evidence type="ECO:0000313" key="2">
    <source>
        <dbReference type="Proteomes" id="UP000017415"/>
    </source>
</evidence>
<accession>S1QZP4</accession>
<dbReference type="AlphaFoldDB" id="S1QZP4"/>
<dbReference type="RefSeq" id="WP_016250328.1">
    <property type="nucleotide sequence ID" value="NZ_ASWI01000003.1"/>
</dbReference>
<evidence type="ECO:0008006" key="3">
    <source>
        <dbReference type="Google" id="ProtNLM"/>
    </source>
</evidence>
<proteinExistence type="predicted"/>
<protein>
    <recommendedName>
        <fullName evidence="3">WYL domain-containing protein</fullName>
    </recommendedName>
</protein>
<dbReference type="STRING" id="44008.GCA_001318175_01111"/>
<sequence length="149" mass="18067">MAYSELIKNFSKIRSYMREFYVYGFKSREEFVQKSSRSYDDERRRVASWLDEYMQFHQDKEGKQVFISIDSRQIVHNPFYQAWKAKSFTPGDITLHFYLMVILSQQARLSLSEIMDKLDEILQHFPNTRLFDESTVRKKLKEYVALMIY</sequence>
<dbReference type="eggNOG" id="COG2378">
    <property type="taxonomic scope" value="Bacteria"/>
</dbReference>
<evidence type="ECO:0000313" key="1">
    <source>
        <dbReference type="EMBL" id="ESK60990.1"/>
    </source>
</evidence>
<gene>
    <name evidence="1" type="ORF">OMO_01945</name>
</gene>
<keyword evidence="2" id="KW-1185">Reference proteome</keyword>
<organism evidence="1 2">
    <name type="scientific">Enterococcus cecorum DSM 20682 = ATCC 43198</name>
    <dbReference type="NCBI Taxonomy" id="1121864"/>
    <lineage>
        <taxon>Bacteria</taxon>
        <taxon>Bacillati</taxon>
        <taxon>Bacillota</taxon>
        <taxon>Bacilli</taxon>
        <taxon>Lactobacillales</taxon>
        <taxon>Enterococcaceae</taxon>
        <taxon>Enterococcus</taxon>
    </lineage>
</organism>
<dbReference type="OrthoDB" id="9814277at2"/>
<dbReference type="GeneID" id="60870650"/>